<gene>
    <name evidence="1" type="ORF">GCM10009830_10040</name>
</gene>
<organism evidence="1 2">
    <name type="scientific">Glycomyces endophyticus</name>
    <dbReference type="NCBI Taxonomy" id="480996"/>
    <lineage>
        <taxon>Bacteria</taxon>
        <taxon>Bacillati</taxon>
        <taxon>Actinomycetota</taxon>
        <taxon>Actinomycetes</taxon>
        <taxon>Glycomycetales</taxon>
        <taxon>Glycomycetaceae</taxon>
        <taxon>Glycomyces</taxon>
    </lineage>
</organism>
<dbReference type="EMBL" id="BAAAQF010000004">
    <property type="protein sequence ID" value="GAA1666371.1"/>
    <property type="molecule type" value="Genomic_DNA"/>
</dbReference>
<evidence type="ECO:0000313" key="1">
    <source>
        <dbReference type="EMBL" id="GAA1666371.1"/>
    </source>
</evidence>
<comment type="caution">
    <text evidence="1">The sequence shown here is derived from an EMBL/GenBank/DDBJ whole genome shotgun (WGS) entry which is preliminary data.</text>
</comment>
<evidence type="ECO:0000313" key="2">
    <source>
        <dbReference type="Proteomes" id="UP001499851"/>
    </source>
</evidence>
<reference evidence="1 2" key="1">
    <citation type="journal article" date="2019" name="Int. J. Syst. Evol. Microbiol.">
        <title>The Global Catalogue of Microorganisms (GCM) 10K type strain sequencing project: providing services to taxonomists for standard genome sequencing and annotation.</title>
        <authorList>
            <consortium name="The Broad Institute Genomics Platform"/>
            <consortium name="The Broad Institute Genome Sequencing Center for Infectious Disease"/>
            <person name="Wu L."/>
            <person name="Ma J."/>
        </authorList>
    </citation>
    <scope>NUCLEOTIDE SEQUENCE [LARGE SCALE GENOMIC DNA]</scope>
    <source>
        <strain evidence="1 2">JCM 16001</strain>
    </source>
</reference>
<sequence length="100" mass="10558">MAPTWVDELGDPSGTRSLAASLAAIASGWCLEMPAAAGCSAVELEAAESRLGTRLPAPLAEVLLSWGRVDALIRSQDRFRSVEELEGTMPAYICMPPRAA</sequence>
<dbReference type="Proteomes" id="UP001499851">
    <property type="component" value="Unassembled WGS sequence"/>
</dbReference>
<keyword evidence="2" id="KW-1185">Reference proteome</keyword>
<accession>A0ABN2G6W9</accession>
<dbReference type="RefSeq" id="WP_344482558.1">
    <property type="nucleotide sequence ID" value="NZ_BAAAQF010000004.1"/>
</dbReference>
<proteinExistence type="predicted"/>
<protein>
    <submittedName>
        <fullName evidence="1">Uncharacterized protein</fullName>
    </submittedName>
</protein>
<name>A0ABN2G6W9_9ACTN</name>